<organism evidence="2 3">
    <name type="scientific">Mycena albidolilacea</name>
    <dbReference type="NCBI Taxonomy" id="1033008"/>
    <lineage>
        <taxon>Eukaryota</taxon>
        <taxon>Fungi</taxon>
        <taxon>Dikarya</taxon>
        <taxon>Basidiomycota</taxon>
        <taxon>Agaricomycotina</taxon>
        <taxon>Agaricomycetes</taxon>
        <taxon>Agaricomycetidae</taxon>
        <taxon>Agaricales</taxon>
        <taxon>Marasmiineae</taxon>
        <taxon>Mycenaceae</taxon>
        <taxon>Mycena</taxon>
    </lineage>
</organism>
<dbReference type="EMBL" id="JARIHO010000045">
    <property type="protein sequence ID" value="KAJ7324047.1"/>
    <property type="molecule type" value="Genomic_DNA"/>
</dbReference>
<keyword evidence="1" id="KW-0812">Transmembrane</keyword>
<keyword evidence="1" id="KW-1133">Transmembrane helix</keyword>
<feature type="transmembrane region" description="Helical" evidence="1">
    <location>
        <begin position="37"/>
        <end position="61"/>
    </location>
</feature>
<evidence type="ECO:0000313" key="3">
    <source>
        <dbReference type="Proteomes" id="UP001218218"/>
    </source>
</evidence>
<keyword evidence="1" id="KW-0472">Membrane</keyword>
<protein>
    <submittedName>
        <fullName evidence="2">Uncharacterized protein</fullName>
    </submittedName>
</protein>
<evidence type="ECO:0000256" key="1">
    <source>
        <dbReference type="SAM" id="Phobius"/>
    </source>
</evidence>
<sequence length="157" mass="17051">MCMLPRSESLTMQLPNGISNPVGLWLGHLLFDSIPRFIMATLVVILFTILPNQFYWLGLLFSFTSPDIFLRTNPENTNGIIKTMHFSLSLFSPIASVTRAGTISVSCGGGDSEHVSSSAMIGINEYGGHVLNLVLQSIALFTLYCSGSTGVRVSFKS</sequence>
<reference evidence="2" key="1">
    <citation type="submission" date="2023-03" db="EMBL/GenBank/DDBJ databases">
        <title>Massive genome expansion in bonnet fungi (Mycena s.s.) driven by repeated elements and novel gene families across ecological guilds.</title>
        <authorList>
            <consortium name="Lawrence Berkeley National Laboratory"/>
            <person name="Harder C.B."/>
            <person name="Miyauchi S."/>
            <person name="Viragh M."/>
            <person name="Kuo A."/>
            <person name="Thoen E."/>
            <person name="Andreopoulos B."/>
            <person name="Lu D."/>
            <person name="Skrede I."/>
            <person name="Drula E."/>
            <person name="Henrissat B."/>
            <person name="Morin E."/>
            <person name="Kohler A."/>
            <person name="Barry K."/>
            <person name="LaButti K."/>
            <person name="Morin E."/>
            <person name="Salamov A."/>
            <person name="Lipzen A."/>
            <person name="Mereny Z."/>
            <person name="Hegedus B."/>
            <person name="Baldrian P."/>
            <person name="Stursova M."/>
            <person name="Weitz H."/>
            <person name="Taylor A."/>
            <person name="Grigoriev I.V."/>
            <person name="Nagy L.G."/>
            <person name="Martin F."/>
            <person name="Kauserud H."/>
        </authorList>
    </citation>
    <scope>NUCLEOTIDE SEQUENCE</scope>
    <source>
        <strain evidence="2">CBHHK002</strain>
    </source>
</reference>
<proteinExistence type="predicted"/>
<gene>
    <name evidence="2" type="ORF">DFH08DRAFT_347807</name>
</gene>
<name>A0AAD6ZJT0_9AGAR</name>
<accession>A0AAD6ZJT0</accession>
<dbReference type="Proteomes" id="UP001218218">
    <property type="component" value="Unassembled WGS sequence"/>
</dbReference>
<comment type="caution">
    <text evidence="2">The sequence shown here is derived from an EMBL/GenBank/DDBJ whole genome shotgun (WGS) entry which is preliminary data.</text>
</comment>
<keyword evidence="3" id="KW-1185">Reference proteome</keyword>
<evidence type="ECO:0000313" key="2">
    <source>
        <dbReference type="EMBL" id="KAJ7324047.1"/>
    </source>
</evidence>
<dbReference type="AlphaFoldDB" id="A0AAD6ZJT0"/>